<accession>F0WAI2</accession>
<name>F0WAI2_9STRA</name>
<protein>
    <submittedName>
        <fullName evidence="3">AlNc14C46G3707 protein</fullName>
    </submittedName>
</protein>
<dbReference type="EMBL" id="FR824091">
    <property type="protein sequence ID" value="CCA18153.1"/>
    <property type="molecule type" value="Genomic_DNA"/>
</dbReference>
<evidence type="ECO:0000256" key="1">
    <source>
        <dbReference type="SAM" id="Coils"/>
    </source>
</evidence>
<gene>
    <name evidence="3" type="primary">AlNc14C46G3707</name>
    <name evidence="3" type="ORF">ALNC14_042960</name>
</gene>
<feature type="region of interest" description="Disordered" evidence="2">
    <location>
        <begin position="1"/>
        <end position="56"/>
    </location>
</feature>
<reference evidence="3" key="2">
    <citation type="submission" date="2011-02" db="EMBL/GenBank/DDBJ databases">
        <authorList>
            <person name="MacLean D."/>
        </authorList>
    </citation>
    <scope>NUCLEOTIDE SEQUENCE</scope>
</reference>
<feature type="coiled-coil region" evidence="1">
    <location>
        <begin position="254"/>
        <end position="281"/>
    </location>
</feature>
<keyword evidence="1" id="KW-0175">Coiled coil</keyword>
<feature type="compositionally biased region" description="Polar residues" evidence="2">
    <location>
        <begin position="34"/>
        <end position="56"/>
    </location>
</feature>
<reference evidence="3" key="1">
    <citation type="journal article" date="2011" name="PLoS Biol.">
        <title>Gene gain and loss during evolution of obligate parasitism in the white rust pathogen of Arabidopsis thaliana.</title>
        <authorList>
            <person name="Kemen E."/>
            <person name="Gardiner A."/>
            <person name="Schultz-Larsen T."/>
            <person name="Kemen A.C."/>
            <person name="Balmuth A.L."/>
            <person name="Robert-Seilaniantz A."/>
            <person name="Bailey K."/>
            <person name="Holub E."/>
            <person name="Studholme D.J."/>
            <person name="Maclean D."/>
            <person name="Jones J.D."/>
        </authorList>
    </citation>
    <scope>NUCLEOTIDE SEQUENCE</scope>
</reference>
<sequence length="401" mass="45772">MEGIPAQRSVRTSATPAMMKRVGGGYVLRAPSVEPSQQEQRVTRPPTNEAQPRTSRATVAIQPATRRATTFPTRNRVGTVAVAQSGRAETTETYQTDSSEVTQWKEEKEALAATLANKSEQLRDALEHEGRLNCEVEDLKKNLQTSRNKNAECQKQLDDALMTHLQDEQTIKTATEVHEELKADVARSVARSRQMLEGFETFMEEQGKQLEALQVARNKPTTSSTPPAQSTQVNTDVIVQHGIHAMEKFYKKHRERDQRKLEIALEQNEELKQEVGRSREMLIEFKGFMENQMKEMEAVRRSNGIMKAGTDHFKCGYEFQSGCNKRICRMISFHHRRCTSQRNQSQPSETNCSRFMTSLRHVSSNLRRVQADPDQLERILSLKKLHILEAKRVPVMTSLRH</sequence>
<dbReference type="HOGENOM" id="CLU_687761_0_0_1"/>
<feature type="coiled-coil region" evidence="1">
    <location>
        <begin position="101"/>
        <end position="156"/>
    </location>
</feature>
<organism evidence="3">
    <name type="scientific">Albugo laibachii Nc14</name>
    <dbReference type="NCBI Taxonomy" id="890382"/>
    <lineage>
        <taxon>Eukaryota</taxon>
        <taxon>Sar</taxon>
        <taxon>Stramenopiles</taxon>
        <taxon>Oomycota</taxon>
        <taxon>Peronosporomycetes</taxon>
        <taxon>Albuginales</taxon>
        <taxon>Albuginaceae</taxon>
        <taxon>Albugo</taxon>
    </lineage>
</organism>
<evidence type="ECO:0000256" key="2">
    <source>
        <dbReference type="SAM" id="MobiDB-lite"/>
    </source>
</evidence>
<dbReference type="AlphaFoldDB" id="F0WAI2"/>
<proteinExistence type="predicted"/>
<evidence type="ECO:0000313" key="3">
    <source>
        <dbReference type="EMBL" id="CCA18153.1"/>
    </source>
</evidence>